<evidence type="ECO:0000256" key="1">
    <source>
        <dbReference type="SAM" id="MobiDB-lite"/>
    </source>
</evidence>
<dbReference type="EMBL" id="VSSQ01061343">
    <property type="protein sequence ID" value="MPN14699.1"/>
    <property type="molecule type" value="Genomic_DNA"/>
</dbReference>
<dbReference type="AlphaFoldDB" id="A0A645FMY3"/>
<feature type="compositionally biased region" description="Basic and acidic residues" evidence="1">
    <location>
        <begin position="143"/>
        <end position="156"/>
    </location>
</feature>
<feature type="compositionally biased region" description="Basic and acidic residues" evidence="1">
    <location>
        <begin position="167"/>
        <end position="178"/>
    </location>
</feature>
<evidence type="ECO:0000313" key="2">
    <source>
        <dbReference type="EMBL" id="MPN14699.1"/>
    </source>
</evidence>
<name>A0A645FMY3_9ZZZZ</name>
<gene>
    <name evidence="2" type="ORF">SDC9_162026</name>
</gene>
<feature type="region of interest" description="Disordered" evidence="1">
    <location>
        <begin position="143"/>
        <end position="178"/>
    </location>
</feature>
<sequence length="178" mass="19684">MFTINIQLRFVIISLSPETFPVIKTGTRFIAIIPHMPFAKMAGRIAGLLQVPRQGRCFGVQPLGHAPALICRAIVQVGIHAPALWILPGAQSRARGRTDGRVHIELRESNTLSGKPVDSFCFHFLVAEAGKVAPAHVINEHHNDIRLGGSDGERHVHPQKRHRHSAPRHEKLANSHMI</sequence>
<feature type="compositionally biased region" description="Basic residues" evidence="1">
    <location>
        <begin position="157"/>
        <end position="166"/>
    </location>
</feature>
<organism evidence="2">
    <name type="scientific">bioreactor metagenome</name>
    <dbReference type="NCBI Taxonomy" id="1076179"/>
    <lineage>
        <taxon>unclassified sequences</taxon>
        <taxon>metagenomes</taxon>
        <taxon>ecological metagenomes</taxon>
    </lineage>
</organism>
<reference evidence="2" key="1">
    <citation type="submission" date="2019-08" db="EMBL/GenBank/DDBJ databases">
        <authorList>
            <person name="Kucharzyk K."/>
            <person name="Murdoch R.W."/>
            <person name="Higgins S."/>
            <person name="Loffler F."/>
        </authorList>
    </citation>
    <scope>NUCLEOTIDE SEQUENCE</scope>
</reference>
<proteinExistence type="predicted"/>
<accession>A0A645FMY3</accession>
<comment type="caution">
    <text evidence="2">The sequence shown here is derived from an EMBL/GenBank/DDBJ whole genome shotgun (WGS) entry which is preliminary data.</text>
</comment>
<protein>
    <submittedName>
        <fullName evidence="2">Uncharacterized protein</fullName>
    </submittedName>
</protein>